<evidence type="ECO:0000256" key="3">
    <source>
        <dbReference type="ARBA" id="ARBA00022801"/>
    </source>
</evidence>
<dbReference type="Pfam" id="PF13180">
    <property type="entry name" value="PDZ_2"/>
    <property type="match status" value="1"/>
</dbReference>
<protein>
    <submittedName>
        <fullName evidence="6">Trypsin-like peptidase domain-containing protein</fullName>
    </submittedName>
</protein>
<dbReference type="Proteomes" id="UP000649345">
    <property type="component" value="Unassembled WGS sequence"/>
</dbReference>
<dbReference type="InterPro" id="IPR001478">
    <property type="entry name" value="PDZ"/>
</dbReference>
<dbReference type="SUPFAM" id="SSF50156">
    <property type="entry name" value="PDZ domain-like"/>
    <property type="match status" value="1"/>
</dbReference>
<keyword evidence="4" id="KW-0732">Signal</keyword>
<evidence type="ECO:0000259" key="5">
    <source>
        <dbReference type="PROSITE" id="PS50106"/>
    </source>
</evidence>
<dbReference type="SUPFAM" id="SSF50494">
    <property type="entry name" value="Trypsin-like serine proteases"/>
    <property type="match status" value="1"/>
</dbReference>
<feature type="chain" id="PRO_5039027828" evidence="4">
    <location>
        <begin position="22"/>
        <end position="392"/>
    </location>
</feature>
<dbReference type="InterPro" id="IPR043504">
    <property type="entry name" value="Peptidase_S1_PA_chymotrypsin"/>
</dbReference>
<reference evidence="6" key="1">
    <citation type="submission" date="2020-08" db="EMBL/GenBank/DDBJ databases">
        <title>Genome public.</title>
        <authorList>
            <person name="Liu C."/>
            <person name="Sun Q."/>
        </authorList>
    </citation>
    <scope>NUCLEOTIDE SEQUENCE</scope>
    <source>
        <strain evidence="6">NSJ-68</strain>
    </source>
</reference>
<dbReference type="AlphaFoldDB" id="A0A923LAE6"/>
<dbReference type="PRINTS" id="PR00834">
    <property type="entry name" value="PROTEASES2C"/>
</dbReference>
<evidence type="ECO:0000313" key="6">
    <source>
        <dbReference type="EMBL" id="MBC5658926.1"/>
    </source>
</evidence>
<dbReference type="PANTHER" id="PTHR43343">
    <property type="entry name" value="PEPTIDASE S12"/>
    <property type="match status" value="1"/>
</dbReference>
<comment type="caution">
    <text evidence="6">The sequence shown here is derived from an EMBL/GenBank/DDBJ whole genome shotgun (WGS) entry which is preliminary data.</text>
</comment>
<feature type="signal peptide" evidence="4">
    <location>
        <begin position="1"/>
        <end position="21"/>
    </location>
</feature>
<dbReference type="Pfam" id="PF13365">
    <property type="entry name" value="Trypsin_2"/>
    <property type="match status" value="1"/>
</dbReference>
<comment type="similarity">
    <text evidence="1">Belongs to the peptidase S1C family.</text>
</comment>
<keyword evidence="3" id="KW-0378">Hydrolase</keyword>
<name>A0A923LAE6_9FIRM</name>
<organism evidence="6 7">
    <name type="scientific">Anaerosacchariphilus hominis</name>
    <dbReference type="NCBI Taxonomy" id="2763017"/>
    <lineage>
        <taxon>Bacteria</taxon>
        <taxon>Bacillati</taxon>
        <taxon>Bacillota</taxon>
        <taxon>Clostridia</taxon>
        <taxon>Lachnospirales</taxon>
        <taxon>Lachnospiraceae</taxon>
        <taxon>Anaerosacchariphilus</taxon>
    </lineage>
</organism>
<accession>A0A923LAE6</accession>
<dbReference type="Gene3D" id="2.30.42.10">
    <property type="match status" value="1"/>
</dbReference>
<dbReference type="InterPro" id="IPR009003">
    <property type="entry name" value="Peptidase_S1_PA"/>
</dbReference>
<dbReference type="InterPro" id="IPR036034">
    <property type="entry name" value="PDZ_sf"/>
</dbReference>
<keyword evidence="2" id="KW-0645">Protease</keyword>
<dbReference type="GO" id="GO:0006508">
    <property type="term" value="P:proteolysis"/>
    <property type="evidence" value="ECO:0007669"/>
    <property type="project" value="UniProtKB-KW"/>
</dbReference>
<dbReference type="GO" id="GO:0004252">
    <property type="term" value="F:serine-type endopeptidase activity"/>
    <property type="evidence" value="ECO:0007669"/>
    <property type="project" value="InterPro"/>
</dbReference>
<proteinExistence type="inferred from homology"/>
<evidence type="ECO:0000256" key="2">
    <source>
        <dbReference type="ARBA" id="ARBA00022670"/>
    </source>
</evidence>
<dbReference type="RefSeq" id="WP_186873147.1">
    <property type="nucleotide sequence ID" value="NZ_JACOOR010000002.1"/>
</dbReference>
<feature type="domain" description="PDZ" evidence="5">
    <location>
        <begin position="287"/>
        <end position="376"/>
    </location>
</feature>
<dbReference type="PROSITE" id="PS50106">
    <property type="entry name" value="PDZ"/>
    <property type="match status" value="1"/>
</dbReference>
<dbReference type="SMART" id="SM00228">
    <property type="entry name" value="PDZ"/>
    <property type="match status" value="1"/>
</dbReference>
<dbReference type="InterPro" id="IPR001940">
    <property type="entry name" value="Peptidase_S1C"/>
</dbReference>
<evidence type="ECO:0000313" key="7">
    <source>
        <dbReference type="Proteomes" id="UP000649345"/>
    </source>
</evidence>
<dbReference type="EMBL" id="JACOOR010000002">
    <property type="protein sequence ID" value="MBC5658926.1"/>
    <property type="molecule type" value="Genomic_DNA"/>
</dbReference>
<evidence type="ECO:0000256" key="1">
    <source>
        <dbReference type="ARBA" id="ARBA00010541"/>
    </source>
</evidence>
<evidence type="ECO:0000256" key="4">
    <source>
        <dbReference type="SAM" id="SignalP"/>
    </source>
</evidence>
<dbReference type="Gene3D" id="2.40.10.10">
    <property type="entry name" value="Trypsin-like serine proteases"/>
    <property type="match status" value="2"/>
</dbReference>
<gene>
    <name evidence="6" type="ORF">H8S44_03965</name>
</gene>
<dbReference type="InterPro" id="IPR051201">
    <property type="entry name" value="Chloro_Bact_Ser_Proteases"/>
</dbReference>
<dbReference type="PANTHER" id="PTHR43343:SF3">
    <property type="entry name" value="PROTEASE DO-LIKE 8, CHLOROPLASTIC"/>
    <property type="match status" value="1"/>
</dbReference>
<keyword evidence="7" id="KW-1185">Reference proteome</keyword>
<sequence length="392" mass="40755">MRQLKKAAKFTAVAVAFGVIASTAYQGSNYLYSKTEAGAESTAAQTTLNMASAVSSTSDSESAEDTSVAGIAQAAMPSLVAITNKGVQEMQSMFGQTQAYESESSGSGIIIGKTDTELLMVTNNHVVSGARELSVGFIDESVAEAAIKGTDADHDIAVIAVKLSDLSEDTLSAIKVIELGKSSDLQVGEQVVAIGNALGYGQSVTTGIVSALNRDVTIEGVTNTLIQTDAAINPGNSGGALLNMSGQLVGINSAKYSDTTVEGMGYAIPVDDVVEIIENLMNRQVRTDKVAETEQGYLGITGQDVTADVASAYDMPKGVYITSVESGSAAEKAGLKKGDIITRFDGTSVSTLSELKEQLSYYKNGEQVSVTYSTSESGQYTEQTADVTLGTR</sequence>